<protein>
    <recommendedName>
        <fullName evidence="11">Acyltransferase</fullName>
        <ecNumber evidence="11">2.3.1.-</ecNumber>
    </recommendedName>
</protein>
<evidence type="ECO:0000256" key="1">
    <source>
        <dbReference type="ARBA" id="ARBA00004477"/>
    </source>
</evidence>
<dbReference type="InterPro" id="IPR007130">
    <property type="entry name" value="DAGAT"/>
</dbReference>
<keyword evidence="9 11" id="KW-0472">Membrane</keyword>
<keyword evidence="3" id="KW-0444">Lipid biosynthesis</keyword>
<evidence type="ECO:0000256" key="8">
    <source>
        <dbReference type="ARBA" id="ARBA00023098"/>
    </source>
</evidence>
<feature type="transmembrane region" description="Helical" evidence="11">
    <location>
        <begin position="72"/>
        <end position="88"/>
    </location>
</feature>
<evidence type="ECO:0000256" key="4">
    <source>
        <dbReference type="ARBA" id="ARBA00022679"/>
    </source>
</evidence>
<dbReference type="Pfam" id="PF03982">
    <property type="entry name" value="DAGAT"/>
    <property type="match status" value="3"/>
</dbReference>
<evidence type="ECO:0000313" key="13">
    <source>
        <dbReference type="Proteomes" id="UP001374535"/>
    </source>
</evidence>
<evidence type="ECO:0000256" key="7">
    <source>
        <dbReference type="ARBA" id="ARBA00022989"/>
    </source>
</evidence>
<evidence type="ECO:0000256" key="10">
    <source>
        <dbReference type="ARBA" id="ARBA00023315"/>
    </source>
</evidence>
<evidence type="ECO:0000256" key="3">
    <source>
        <dbReference type="ARBA" id="ARBA00022516"/>
    </source>
</evidence>
<evidence type="ECO:0000256" key="2">
    <source>
        <dbReference type="ARBA" id="ARBA00005420"/>
    </source>
</evidence>
<dbReference type="GO" id="GO:0019432">
    <property type="term" value="P:triglyceride biosynthetic process"/>
    <property type="evidence" value="ECO:0007669"/>
    <property type="project" value="TreeGrafter"/>
</dbReference>
<proteinExistence type="inferred from homology"/>
<dbReference type="GO" id="GO:0004144">
    <property type="term" value="F:diacylglycerol O-acyltransferase activity"/>
    <property type="evidence" value="ECO:0007669"/>
    <property type="project" value="UniProtKB-ARBA"/>
</dbReference>
<accession>A0AAQ3PEG9</accession>
<sequence length="407" mass="46600">MIVGERERGKGIKQLQQWKEQSMEKVWNGIEKPSESCNMLKTVPALVLYLGLIHFNFIFILFVTFFLSLSKALLVFGFLFLFVMIPVDKNSMFGRKLSKYICKHICSYFPIKLHLEDPKAFRHNRAYDKTCPISESNTDVIMCNQLRDRDEGKRNARVRRSPCCCILSKHDNNRLPFTRSSSIINKLNLVLGTQGDVHRFASSMHALMCAVFGYEPHSAFPLGKVALTENAGLMPLAKTKLLASSAVFYIPFLRHVWTWMGFTAVTKKNFISSLEAGYSCILVPGGIREALFLEPNCEIVFLKERRGFVRVAMETGVPLVPVFCFGQTNSYKWWKVPGLIQKLARSPIPFKNPLYIVVGRPIQIEKIPEPTMEQVDRVHRQFVEALQDLFERHKAKAGYTNLQLKIL</sequence>
<dbReference type="PANTHER" id="PTHR12317:SF66">
    <property type="entry name" value="ACYLTRANSFERASE"/>
    <property type="match status" value="1"/>
</dbReference>
<reference evidence="12 13" key="1">
    <citation type="journal article" date="2023" name="Life. Sci Alliance">
        <title>Evolutionary insights into 3D genome organization and epigenetic landscape of Vigna mungo.</title>
        <authorList>
            <person name="Junaid A."/>
            <person name="Singh B."/>
            <person name="Bhatia S."/>
        </authorList>
    </citation>
    <scope>NUCLEOTIDE SEQUENCE [LARGE SCALE GENOMIC DNA]</scope>
    <source>
        <strain evidence="12">Urdbean</strain>
    </source>
</reference>
<dbReference type="PANTHER" id="PTHR12317">
    <property type="entry name" value="DIACYLGLYCEROL O-ACYLTRANSFERASE"/>
    <property type="match status" value="1"/>
</dbReference>
<evidence type="ECO:0000313" key="12">
    <source>
        <dbReference type="EMBL" id="WVZ26005.1"/>
    </source>
</evidence>
<comment type="subcellular location">
    <subcellularLocation>
        <location evidence="1 11">Endoplasmic reticulum membrane</location>
        <topology evidence="1 11">Multi-pass membrane protein</topology>
    </subcellularLocation>
</comment>
<dbReference type="CDD" id="cd07987">
    <property type="entry name" value="LPLAT_MGAT-like"/>
    <property type="match status" value="1"/>
</dbReference>
<keyword evidence="6 11" id="KW-0256">Endoplasmic reticulum</keyword>
<comment type="similarity">
    <text evidence="2 11">Belongs to the diacylglycerol acyltransferase family.</text>
</comment>
<keyword evidence="4 11" id="KW-0808">Transferase</keyword>
<organism evidence="12 13">
    <name type="scientific">Vigna mungo</name>
    <name type="common">Black gram</name>
    <name type="synonym">Phaseolus mungo</name>
    <dbReference type="NCBI Taxonomy" id="3915"/>
    <lineage>
        <taxon>Eukaryota</taxon>
        <taxon>Viridiplantae</taxon>
        <taxon>Streptophyta</taxon>
        <taxon>Embryophyta</taxon>
        <taxon>Tracheophyta</taxon>
        <taxon>Spermatophyta</taxon>
        <taxon>Magnoliopsida</taxon>
        <taxon>eudicotyledons</taxon>
        <taxon>Gunneridae</taxon>
        <taxon>Pentapetalae</taxon>
        <taxon>rosids</taxon>
        <taxon>fabids</taxon>
        <taxon>Fabales</taxon>
        <taxon>Fabaceae</taxon>
        <taxon>Papilionoideae</taxon>
        <taxon>50 kb inversion clade</taxon>
        <taxon>NPAAA clade</taxon>
        <taxon>indigoferoid/millettioid clade</taxon>
        <taxon>Phaseoleae</taxon>
        <taxon>Vigna</taxon>
    </lineage>
</organism>
<dbReference type="GO" id="GO:0005789">
    <property type="term" value="C:endoplasmic reticulum membrane"/>
    <property type="evidence" value="ECO:0007669"/>
    <property type="project" value="UniProtKB-SubCell"/>
</dbReference>
<evidence type="ECO:0000256" key="5">
    <source>
        <dbReference type="ARBA" id="ARBA00022692"/>
    </source>
</evidence>
<keyword evidence="7 11" id="KW-1133">Transmembrane helix</keyword>
<dbReference type="Proteomes" id="UP001374535">
    <property type="component" value="Chromosome 1"/>
</dbReference>
<dbReference type="AlphaFoldDB" id="A0AAQ3PEG9"/>
<dbReference type="EMBL" id="CP144700">
    <property type="protein sequence ID" value="WVZ26005.1"/>
    <property type="molecule type" value="Genomic_DNA"/>
</dbReference>
<keyword evidence="10" id="KW-0012">Acyltransferase</keyword>
<evidence type="ECO:0000256" key="9">
    <source>
        <dbReference type="ARBA" id="ARBA00023136"/>
    </source>
</evidence>
<dbReference type="EC" id="2.3.1.-" evidence="11"/>
<gene>
    <name evidence="12" type="ORF">V8G54_004549</name>
</gene>
<feature type="transmembrane region" description="Helical" evidence="11">
    <location>
        <begin position="46"/>
        <end position="66"/>
    </location>
</feature>
<name>A0AAQ3PEG9_VIGMU</name>
<dbReference type="SUPFAM" id="SSF69593">
    <property type="entry name" value="Glycerol-3-phosphate (1)-acyltransferase"/>
    <property type="match status" value="1"/>
</dbReference>
<keyword evidence="8" id="KW-0443">Lipid metabolism</keyword>
<evidence type="ECO:0000256" key="11">
    <source>
        <dbReference type="RuleBase" id="RU367023"/>
    </source>
</evidence>
<keyword evidence="5 11" id="KW-0812">Transmembrane</keyword>
<keyword evidence="13" id="KW-1185">Reference proteome</keyword>
<evidence type="ECO:0000256" key="6">
    <source>
        <dbReference type="ARBA" id="ARBA00022824"/>
    </source>
</evidence>